<dbReference type="Proteomes" id="UP000054893">
    <property type="component" value="Unassembled WGS sequence"/>
</dbReference>
<proteinExistence type="predicted"/>
<evidence type="ECO:0000313" key="3">
    <source>
        <dbReference type="Proteomes" id="UP000054893"/>
    </source>
</evidence>
<dbReference type="OrthoDB" id="9088547at2"/>
<organism evidence="2 3">
    <name type="scientific">Caballeronia sordidicola</name>
    <name type="common">Burkholderia sordidicola</name>
    <dbReference type="NCBI Taxonomy" id="196367"/>
    <lineage>
        <taxon>Bacteria</taxon>
        <taxon>Pseudomonadati</taxon>
        <taxon>Pseudomonadota</taxon>
        <taxon>Betaproteobacteria</taxon>
        <taxon>Burkholderiales</taxon>
        <taxon>Burkholderiaceae</taxon>
        <taxon>Caballeronia</taxon>
    </lineage>
</organism>
<evidence type="ECO:0008006" key="4">
    <source>
        <dbReference type="Google" id="ProtNLM"/>
    </source>
</evidence>
<dbReference type="AlphaFoldDB" id="A0A158I673"/>
<evidence type="ECO:0000313" key="2">
    <source>
        <dbReference type="EMBL" id="SAL52102.1"/>
    </source>
</evidence>
<accession>A0A158I673</accession>
<protein>
    <recommendedName>
        <fullName evidence="4">Phasin family protein</fullName>
    </recommendedName>
</protein>
<reference evidence="2 3" key="1">
    <citation type="submission" date="2016-01" db="EMBL/GenBank/DDBJ databases">
        <authorList>
            <person name="Oliw E.H."/>
        </authorList>
    </citation>
    <scope>NUCLEOTIDE SEQUENCE [LARGE SCALE GENOMIC DNA]</scope>
    <source>
        <strain evidence="2">LMG 22029</strain>
    </source>
</reference>
<dbReference type="RefSeq" id="WP_060858562.1">
    <property type="nucleotide sequence ID" value="NZ_FCOC02000027.1"/>
</dbReference>
<name>A0A158I673_CABSO</name>
<gene>
    <name evidence="2" type="ORF">AWB64_05593</name>
</gene>
<feature type="compositionally biased region" description="Low complexity" evidence="1">
    <location>
        <begin position="144"/>
        <end position="154"/>
    </location>
</feature>
<sequence>MSAPFIDPFDLGRNNLRFALHLLTVAGEYRQQMCGLEEKRIERDLDAIHRERDALANAKDINELASASQDALRNYLQKTANLWQEAAGVTMRNQGAWGEAVSDAIRNWQSMWTGGFQRPSSGLTTAPVWLGGFGAAFPNVQTSPPGAHPAAAAPVSDRHAA</sequence>
<dbReference type="EMBL" id="FCOC02000027">
    <property type="protein sequence ID" value="SAL52102.1"/>
    <property type="molecule type" value="Genomic_DNA"/>
</dbReference>
<evidence type="ECO:0000256" key="1">
    <source>
        <dbReference type="SAM" id="MobiDB-lite"/>
    </source>
</evidence>
<feature type="region of interest" description="Disordered" evidence="1">
    <location>
        <begin position="140"/>
        <end position="161"/>
    </location>
</feature>